<evidence type="ECO:0000313" key="2">
    <source>
        <dbReference type="Proteomes" id="UP000245431"/>
    </source>
</evidence>
<proteinExistence type="predicted"/>
<protein>
    <recommendedName>
        <fullName evidence="3">DUF1565 domain-containing protein</fullName>
    </recommendedName>
</protein>
<dbReference type="SUPFAM" id="SSF51126">
    <property type="entry name" value="Pectin lyase-like"/>
    <property type="match status" value="1"/>
</dbReference>
<gene>
    <name evidence="1" type="ORF">PVE_R1G2026</name>
</gene>
<sequence>MTVNTISSVAEFETNGVTTNYPFYFKFLANEDLVVTYVDPLGVSSTLTLGTHYSVNGAGNDQGGSIVTPSALAGPGQLVVSREMEAFQQTSLRNQGKFLAETHEDVFDRLTMLIQQGLAIFARALKRPFGRDYFYAENRRITSLQDPVDLQDAATRNWSEVYLGGLVSGLTGNPNLASGVGYVTPRGALGVVQDMANTADPLKGAGYVARAIRHINSLAELRAIRGQYDGEVIYLRGRTALTPGAGAGIFAWLAASTATDDDGYTINSTGTGRWIRQDSAAEIDAAWYGASVSSSSAVNTPAIQAAINTATATGLNTVRLPGKGIIAAGVLTGVAAITFVSNGAFFSDYAYQVEQDVTRKEVTLPAAFSWLGGKFFTGGAAGLAKTTNVVEALWKAQEVSGIVNYYVDPVAGLDANTGTAPNNPLKTIVAAIAKGDVGVINLKPGIYYETLGNVIGVTVNRDIQIKSWSGGNDVTIRNAVDSAAVTWTVNTGSTYQATISQTIYRVMDKTVVDARGDYLDLKPQTSIANVNVNPGSYWYDSATGIIYVRMHTNRTPSGDALLLRANTSLRVNGNRAILLKNLRFEGGTGINMVNASGVRPRLYAVDSSFRYSGSNGIDTLGATAYLERCVIAKAGLDNLNYHDDSGLNSRALEIDVISYGAGDTAAKGYAVLGDSQNASSMHDTGSVVRVNGVYEESYGPVIPDTGTSSSMNIGVYAGRSLAPTTTQNASIYSEGGMYLIDSTAKGSTYDLRTAAGGTLNIRGMIMAGSILREGGGVVQQF</sequence>
<accession>A0A1D3JV72</accession>
<reference evidence="2" key="1">
    <citation type="submission" date="2016-07" db="EMBL/GenBank/DDBJ databases">
        <authorList>
            <person name="Florea S."/>
            <person name="Webb J.S."/>
            <person name="Jaromczyk J."/>
            <person name="Schardl C.L."/>
        </authorList>
    </citation>
    <scope>NUCLEOTIDE SEQUENCE [LARGE SCALE GENOMIC DNA]</scope>
    <source>
        <strain evidence="2">1YdBTEX2</strain>
    </source>
</reference>
<dbReference type="InterPro" id="IPR011050">
    <property type="entry name" value="Pectin_lyase_fold/virulence"/>
</dbReference>
<dbReference type="Proteomes" id="UP000245431">
    <property type="component" value="Chromosome PVE_r1"/>
</dbReference>
<organism evidence="1 2">
    <name type="scientific">Pseudomonas veronii 1YdBTEX2</name>
    <dbReference type="NCBI Taxonomy" id="1295141"/>
    <lineage>
        <taxon>Bacteria</taxon>
        <taxon>Pseudomonadati</taxon>
        <taxon>Pseudomonadota</taxon>
        <taxon>Gammaproteobacteria</taxon>
        <taxon>Pseudomonadales</taxon>
        <taxon>Pseudomonadaceae</taxon>
        <taxon>Pseudomonas</taxon>
    </lineage>
</organism>
<evidence type="ECO:0008006" key="3">
    <source>
        <dbReference type="Google" id="ProtNLM"/>
    </source>
</evidence>
<dbReference type="AlphaFoldDB" id="A0A1D3JV72"/>
<evidence type="ECO:0000313" key="1">
    <source>
        <dbReference type="EMBL" id="SBW79912.1"/>
    </source>
</evidence>
<name>A0A1D3JV72_PSEVE</name>
<dbReference type="EMBL" id="LT599583">
    <property type="protein sequence ID" value="SBW79912.1"/>
    <property type="molecule type" value="Genomic_DNA"/>
</dbReference>
<dbReference type="RefSeq" id="WP_017847609.1">
    <property type="nucleotide sequence ID" value="NZ_AOUH01000022.1"/>
</dbReference>